<protein>
    <submittedName>
        <fullName evidence="1">Uncharacterized protein</fullName>
    </submittedName>
</protein>
<organism evidence="1 2">
    <name type="scientific">Aspergillus sydowii CBS 593.65</name>
    <dbReference type="NCBI Taxonomy" id="1036612"/>
    <lineage>
        <taxon>Eukaryota</taxon>
        <taxon>Fungi</taxon>
        <taxon>Dikarya</taxon>
        <taxon>Ascomycota</taxon>
        <taxon>Pezizomycotina</taxon>
        <taxon>Eurotiomycetes</taxon>
        <taxon>Eurotiomycetidae</taxon>
        <taxon>Eurotiales</taxon>
        <taxon>Aspergillaceae</taxon>
        <taxon>Aspergillus</taxon>
        <taxon>Aspergillus subgen. Nidulantes</taxon>
    </lineage>
</organism>
<evidence type="ECO:0000313" key="1">
    <source>
        <dbReference type="EMBL" id="OJJ57866.1"/>
    </source>
</evidence>
<sequence length="84" mass="9545">MRLSRVRLGRRLAALGLPVSRFPTVMGCAFCFATHSPPHHHDPQSHSRLLRPAQRTLHPAFPLTLKTTIRQGRQPAPRPTCFMR</sequence>
<dbReference type="EMBL" id="KV878587">
    <property type="protein sequence ID" value="OJJ57866.1"/>
    <property type="molecule type" value="Genomic_DNA"/>
</dbReference>
<proteinExistence type="predicted"/>
<accession>A0A1L9TEL6</accession>
<gene>
    <name evidence="1" type="ORF">ASPSYDRAFT_45828</name>
</gene>
<dbReference type="GeneID" id="63763190"/>
<dbReference type="Proteomes" id="UP000184356">
    <property type="component" value="Unassembled WGS sequence"/>
</dbReference>
<dbReference type="AlphaFoldDB" id="A0A1L9TEL6"/>
<reference evidence="2" key="1">
    <citation type="journal article" date="2017" name="Genome Biol.">
        <title>Comparative genomics reveals high biological diversity and specific adaptations in the industrially and medically important fungal genus Aspergillus.</title>
        <authorList>
            <person name="de Vries R.P."/>
            <person name="Riley R."/>
            <person name="Wiebenga A."/>
            <person name="Aguilar-Osorio G."/>
            <person name="Amillis S."/>
            <person name="Uchima C.A."/>
            <person name="Anderluh G."/>
            <person name="Asadollahi M."/>
            <person name="Askin M."/>
            <person name="Barry K."/>
            <person name="Battaglia E."/>
            <person name="Bayram O."/>
            <person name="Benocci T."/>
            <person name="Braus-Stromeyer S.A."/>
            <person name="Caldana C."/>
            <person name="Canovas D."/>
            <person name="Cerqueira G.C."/>
            <person name="Chen F."/>
            <person name="Chen W."/>
            <person name="Choi C."/>
            <person name="Clum A."/>
            <person name="Dos Santos R.A."/>
            <person name="Damasio A.R."/>
            <person name="Diallinas G."/>
            <person name="Emri T."/>
            <person name="Fekete E."/>
            <person name="Flipphi M."/>
            <person name="Freyberg S."/>
            <person name="Gallo A."/>
            <person name="Gournas C."/>
            <person name="Habgood R."/>
            <person name="Hainaut M."/>
            <person name="Harispe M.L."/>
            <person name="Henrissat B."/>
            <person name="Hilden K.S."/>
            <person name="Hope R."/>
            <person name="Hossain A."/>
            <person name="Karabika E."/>
            <person name="Karaffa L."/>
            <person name="Karanyi Z."/>
            <person name="Krasevec N."/>
            <person name="Kuo A."/>
            <person name="Kusch H."/>
            <person name="LaButti K."/>
            <person name="Lagendijk E.L."/>
            <person name="Lapidus A."/>
            <person name="Levasseur A."/>
            <person name="Lindquist E."/>
            <person name="Lipzen A."/>
            <person name="Logrieco A.F."/>
            <person name="MacCabe A."/>
            <person name="Maekelae M.R."/>
            <person name="Malavazi I."/>
            <person name="Melin P."/>
            <person name="Meyer V."/>
            <person name="Mielnichuk N."/>
            <person name="Miskei M."/>
            <person name="Molnar A.P."/>
            <person name="Mule G."/>
            <person name="Ngan C.Y."/>
            <person name="Orejas M."/>
            <person name="Orosz E."/>
            <person name="Ouedraogo J.P."/>
            <person name="Overkamp K.M."/>
            <person name="Park H.-S."/>
            <person name="Perrone G."/>
            <person name="Piumi F."/>
            <person name="Punt P.J."/>
            <person name="Ram A.F."/>
            <person name="Ramon A."/>
            <person name="Rauscher S."/>
            <person name="Record E."/>
            <person name="Riano-Pachon D.M."/>
            <person name="Robert V."/>
            <person name="Roehrig J."/>
            <person name="Ruller R."/>
            <person name="Salamov A."/>
            <person name="Salih N.S."/>
            <person name="Samson R.A."/>
            <person name="Sandor E."/>
            <person name="Sanguinetti M."/>
            <person name="Schuetze T."/>
            <person name="Sepcic K."/>
            <person name="Shelest E."/>
            <person name="Sherlock G."/>
            <person name="Sophianopoulou V."/>
            <person name="Squina F.M."/>
            <person name="Sun H."/>
            <person name="Susca A."/>
            <person name="Todd R.B."/>
            <person name="Tsang A."/>
            <person name="Unkles S.E."/>
            <person name="van de Wiele N."/>
            <person name="van Rossen-Uffink D."/>
            <person name="Oliveira J.V."/>
            <person name="Vesth T.C."/>
            <person name="Visser J."/>
            <person name="Yu J.-H."/>
            <person name="Zhou M."/>
            <person name="Andersen M.R."/>
            <person name="Archer D.B."/>
            <person name="Baker S.E."/>
            <person name="Benoit I."/>
            <person name="Brakhage A.A."/>
            <person name="Braus G.H."/>
            <person name="Fischer R."/>
            <person name="Frisvad J.C."/>
            <person name="Goldman G.H."/>
            <person name="Houbraken J."/>
            <person name="Oakley B."/>
            <person name="Pocsi I."/>
            <person name="Scazzocchio C."/>
            <person name="Seiboth B."/>
            <person name="vanKuyk P.A."/>
            <person name="Wortman J."/>
            <person name="Dyer P.S."/>
            <person name="Grigoriev I.V."/>
        </authorList>
    </citation>
    <scope>NUCLEOTIDE SEQUENCE [LARGE SCALE GENOMIC DNA]</scope>
    <source>
        <strain evidence="2">CBS 593.65</strain>
    </source>
</reference>
<dbReference type="RefSeq" id="XP_040701672.1">
    <property type="nucleotide sequence ID" value="XM_040847117.1"/>
</dbReference>
<keyword evidence="2" id="KW-1185">Reference proteome</keyword>
<name>A0A1L9TEL6_9EURO</name>
<evidence type="ECO:0000313" key="2">
    <source>
        <dbReference type="Proteomes" id="UP000184356"/>
    </source>
</evidence>
<dbReference type="VEuPathDB" id="FungiDB:ASPSYDRAFT_45828"/>